<protein>
    <submittedName>
        <fullName evidence="2">Uncharacterized protein</fullName>
    </submittedName>
</protein>
<accession>A0A812H123</accession>
<keyword evidence="1" id="KW-0732">Signal</keyword>
<evidence type="ECO:0000313" key="3">
    <source>
        <dbReference type="Proteomes" id="UP000604046"/>
    </source>
</evidence>
<keyword evidence="3" id="KW-1185">Reference proteome</keyword>
<dbReference type="Proteomes" id="UP000604046">
    <property type="component" value="Unassembled WGS sequence"/>
</dbReference>
<feature type="chain" id="PRO_5032442686" evidence="1">
    <location>
        <begin position="17"/>
        <end position="398"/>
    </location>
</feature>
<dbReference type="AlphaFoldDB" id="A0A812H123"/>
<sequence length="398" mass="44337">MLSWRWSLLLAGEVVAVQPPTVPPYAFRCQSAFYSTAVPVESPKTWSCEGARVHPISFAIPAEDVVPCVPEKFTDFASLRPGVKDTYIFPMTSFGEMEYKRMYREARFAVKVRRKGWETMRIYEILASGSLPYIENVDQIPPTALVFVNKTLLKAAHTLGARKDGVWPGYATLAAELLRHTQQHLTTEALARYILSASRRSTASKVLYISHCLHGDYQCYVSLHGLRKVLGSGLVDIPRLDYMYEPRVAAMRQIKRTMLCPQTSCTVVSGGRGETGKATFDMAGEGMPVALYGGGFSYAYRLPELPINRSLSALRRSLAAHEFDAVIFPNTEVAEGQGPREVRQLVQLVQRHYDPKEIIVLDGRDPDPDGRLHAGVAELAAQGFVYFLREPPSFCKAA</sequence>
<comment type="caution">
    <text evidence="2">The sequence shown here is derived from an EMBL/GenBank/DDBJ whole genome shotgun (WGS) entry which is preliminary data.</text>
</comment>
<organism evidence="2 3">
    <name type="scientific">Symbiodinium natans</name>
    <dbReference type="NCBI Taxonomy" id="878477"/>
    <lineage>
        <taxon>Eukaryota</taxon>
        <taxon>Sar</taxon>
        <taxon>Alveolata</taxon>
        <taxon>Dinophyceae</taxon>
        <taxon>Suessiales</taxon>
        <taxon>Symbiodiniaceae</taxon>
        <taxon>Symbiodinium</taxon>
    </lineage>
</organism>
<feature type="signal peptide" evidence="1">
    <location>
        <begin position="1"/>
        <end position="16"/>
    </location>
</feature>
<dbReference type="EMBL" id="CAJNDS010000046">
    <property type="protein sequence ID" value="CAE6932249.1"/>
    <property type="molecule type" value="Genomic_DNA"/>
</dbReference>
<reference evidence="2" key="1">
    <citation type="submission" date="2021-02" db="EMBL/GenBank/DDBJ databases">
        <authorList>
            <person name="Dougan E. K."/>
            <person name="Rhodes N."/>
            <person name="Thang M."/>
            <person name="Chan C."/>
        </authorList>
    </citation>
    <scope>NUCLEOTIDE SEQUENCE</scope>
</reference>
<name>A0A812H123_9DINO</name>
<proteinExistence type="predicted"/>
<evidence type="ECO:0000256" key="1">
    <source>
        <dbReference type="SAM" id="SignalP"/>
    </source>
</evidence>
<dbReference type="OrthoDB" id="410397at2759"/>
<evidence type="ECO:0000313" key="2">
    <source>
        <dbReference type="EMBL" id="CAE6932249.1"/>
    </source>
</evidence>
<gene>
    <name evidence="2" type="ORF">SNAT2548_LOCUS884</name>
</gene>